<dbReference type="Proteomes" id="UP000695022">
    <property type="component" value="Unplaced"/>
</dbReference>
<dbReference type="PANTHER" id="PTHR24083">
    <property type="entry name" value="NUCLEAR HORMONE RECEPTOR"/>
    <property type="match status" value="1"/>
</dbReference>
<keyword evidence="2 9" id="KW-0863">Zinc-finger</keyword>
<dbReference type="SUPFAM" id="SSF57716">
    <property type="entry name" value="Glucocorticoid receptor-like (DNA-binding domain)"/>
    <property type="match status" value="1"/>
</dbReference>
<dbReference type="GeneID" id="106809421"/>
<evidence type="ECO:0000256" key="3">
    <source>
        <dbReference type="ARBA" id="ARBA00022833"/>
    </source>
</evidence>
<evidence type="ECO:0000256" key="6">
    <source>
        <dbReference type="ARBA" id="ARBA00023163"/>
    </source>
</evidence>
<keyword evidence="6 9" id="KW-0804">Transcription</keyword>
<evidence type="ECO:0000259" key="11">
    <source>
        <dbReference type="PROSITE" id="PS51030"/>
    </source>
</evidence>
<dbReference type="PROSITE" id="PS00031">
    <property type="entry name" value="NUCLEAR_REC_DBD_1"/>
    <property type="match status" value="1"/>
</dbReference>
<dbReference type="Gene3D" id="1.10.565.10">
    <property type="entry name" value="Retinoid X Receptor"/>
    <property type="match status" value="1"/>
</dbReference>
<name>A0ABM1E716_PRICU</name>
<dbReference type="PROSITE" id="PS51843">
    <property type="entry name" value="NR_LBD"/>
    <property type="match status" value="1"/>
</dbReference>
<dbReference type="Pfam" id="PF00105">
    <property type="entry name" value="zf-C4"/>
    <property type="match status" value="1"/>
</dbReference>
<dbReference type="PROSITE" id="PS51030">
    <property type="entry name" value="NUCLEAR_REC_DBD_2"/>
    <property type="match status" value="1"/>
</dbReference>
<dbReference type="PRINTS" id="PR00398">
    <property type="entry name" value="STRDHORMONER"/>
</dbReference>
<keyword evidence="8 9" id="KW-0539">Nucleus</keyword>
<evidence type="ECO:0000256" key="7">
    <source>
        <dbReference type="ARBA" id="ARBA00023170"/>
    </source>
</evidence>
<keyword evidence="4 9" id="KW-0805">Transcription regulation</keyword>
<dbReference type="InterPro" id="IPR000536">
    <property type="entry name" value="Nucl_hrmn_rcpt_lig-bd"/>
</dbReference>
<accession>A0ABM1E716</accession>
<feature type="domain" description="Nuclear receptor" evidence="11">
    <location>
        <begin position="7"/>
        <end position="86"/>
    </location>
</feature>
<dbReference type="SMART" id="SM00430">
    <property type="entry name" value="HOLI"/>
    <property type="match status" value="1"/>
</dbReference>
<evidence type="ECO:0000256" key="8">
    <source>
        <dbReference type="ARBA" id="ARBA00023242"/>
    </source>
</evidence>
<evidence type="ECO:0000256" key="9">
    <source>
        <dbReference type="RuleBase" id="RU004334"/>
    </source>
</evidence>
<dbReference type="InterPro" id="IPR035500">
    <property type="entry name" value="NHR-like_dom_sf"/>
</dbReference>
<dbReference type="SMART" id="SM00399">
    <property type="entry name" value="ZnF_C4"/>
    <property type="match status" value="1"/>
</dbReference>
<dbReference type="InterPro" id="IPR050274">
    <property type="entry name" value="Nuclear_hormone_rcpt_NR2"/>
</dbReference>
<dbReference type="Pfam" id="PF00104">
    <property type="entry name" value="Hormone_recep"/>
    <property type="match status" value="1"/>
</dbReference>
<feature type="domain" description="NR LBD" evidence="12">
    <location>
        <begin position="124"/>
        <end position="357"/>
    </location>
</feature>
<evidence type="ECO:0000313" key="13">
    <source>
        <dbReference type="Proteomes" id="UP000695022"/>
    </source>
</evidence>
<dbReference type="InterPro" id="IPR013088">
    <property type="entry name" value="Znf_NHR/GATA"/>
</dbReference>
<comment type="subcellular location">
    <subcellularLocation>
        <location evidence="9">Nucleus</location>
    </subcellularLocation>
</comment>
<dbReference type="PRINTS" id="PR01282">
    <property type="entry name" value="COUPTNFACTOR"/>
</dbReference>
<evidence type="ECO:0000256" key="2">
    <source>
        <dbReference type="ARBA" id="ARBA00022771"/>
    </source>
</evidence>
<organism evidence="13 14">
    <name type="scientific">Priapulus caudatus</name>
    <name type="common">Priapulid worm</name>
    <dbReference type="NCBI Taxonomy" id="37621"/>
    <lineage>
        <taxon>Eukaryota</taxon>
        <taxon>Metazoa</taxon>
        <taxon>Ecdysozoa</taxon>
        <taxon>Scalidophora</taxon>
        <taxon>Priapulida</taxon>
        <taxon>Priapulimorpha</taxon>
        <taxon>Priapulimorphida</taxon>
        <taxon>Priapulidae</taxon>
        <taxon>Priapulus</taxon>
    </lineage>
</organism>
<feature type="compositionally biased region" description="Polar residues" evidence="10">
    <location>
        <begin position="97"/>
        <end position="117"/>
    </location>
</feature>
<keyword evidence="1 9" id="KW-0479">Metal-binding</keyword>
<keyword evidence="13" id="KW-1185">Reference proteome</keyword>
<evidence type="ECO:0000256" key="1">
    <source>
        <dbReference type="ARBA" id="ARBA00022723"/>
    </source>
</evidence>
<reference evidence="14" key="1">
    <citation type="submission" date="2025-08" db="UniProtKB">
        <authorList>
            <consortium name="RefSeq"/>
        </authorList>
    </citation>
    <scope>IDENTIFICATION</scope>
</reference>
<evidence type="ECO:0000256" key="10">
    <source>
        <dbReference type="SAM" id="MobiDB-lite"/>
    </source>
</evidence>
<gene>
    <name evidence="14" type="primary">LOC106809421</name>
</gene>
<proteinExistence type="inferred from homology"/>
<protein>
    <submittedName>
        <fullName evidence="14">Nuclear receptor subfamily 2 group E member 1-like</fullName>
    </submittedName>
</protein>
<dbReference type="InterPro" id="IPR001628">
    <property type="entry name" value="Znf_hrmn_rcpt"/>
</dbReference>
<keyword evidence="7 9" id="KW-0675">Receptor</keyword>
<dbReference type="RefSeq" id="XP_014667987.1">
    <property type="nucleotide sequence ID" value="XM_014812501.1"/>
</dbReference>
<evidence type="ECO:0000256" key="4">
    <source>
        <dbReference type="ARBA" id="ARBA00023015"/>
    </source>
</evidence>
<dbReference type="SUPFAM" id="SSF48508">
    <property type="entry name" value="Nuclear receptor ligand-binding domain"/>
    <property type="match status" value="1"/>
</dbReference>
<dbReference type="Gene3D" id="3.30.50.10">
    <property type="entry name" value="Erythroid Transcription Factor GATA-1, subunit A"/>
    <property type="match status" value="1"/>
</dbReference>
<dbReference type="PRINTS" id="PR00047">
    <property type="entry name" value="STROIDFINGER"/>
</dbReference>
<comment type="similarity">
    <text evidence="9">Belongs to the nuclear hormone receptor family.</text>
</comment>
<keyword evidence="3 9" id="KW-0862">Zinc</keyword>
<evidence type="ECO:0000259" key="12">
    <source>
        <dbReference type="PROSITE" id="PS51843"/>
    </source>
</evidence>
<evidence type="ECO:0000256" key="5">
    <source>
        <dbReference type="ARBA" id="ARBA00023125"/>
    </source>
</evidence>
<keyword evidence="5 9" id="KW-0238">DNA-binding</keyword>
<dbReference type="InterPro" id="IPR001723">
    <property type="entry name" value="Nuclear_hrmn_rcpt"/>
</dbReference>
<feature type="region of interest" description="Disordered" evidence="10">
    <location>
        <begin position="82"/>
        <end position="117"/>
    </location>
</feature>
<evidence type="ECO:0000313" key="14">
    <source>
        <dbReference type="RefSeq" id="XP_014667987.1"/>
    </source>
</evidence>
<sequence>MGERLLDIACSVCGDRSSGKHYGIYSCDGCSGFFKRSIHRQRVYTCKAVGDLKGHCPIDKTHRNQCRACRLTKCFDASMNKDAVQHERGPRKPKLSTLESPSTSKVQVKDSGQSMVTSTTGVSDLDVMFRTLTAIEKLHAVVPSEDEISRLGRSVLLDSRSASTLFPKSLCTIDALQEIAARLLFTLIRWTKVLPPFQNLCKHDQVILLEETWKDIFLLSLAQWTAACNLAATIQLERAHTPFTVTRHVREILLRFQHNRVDGTEFACLKTTTLFRSETIGLSEPQKVELVQDQAQMLLGEYIHQNYASQPTRFGRLLLLLPSLKGVSCHLVEEIFFKETIGSIPLERLVVDIYQQEKCDITLSGD</sequence>